<dbReference type="STRING" id="109376.A0A0D3CVF4"/>
<evidence type="ECO:0000313" key="3">
    <source>
        <dbReference type="Proteomes" id="UP000032141"/>
    </source>
</evidence>
<reference evidence="2 3" key="1">
    <citation type="journal article" date="2014" name="Genome Biol.">
        <title>Transcriptome and methylome profiling reveals relics of genome dominance in the mesopolyploid Brassica oleracea.</title>
        <authorList>
            <person name="Parkin I.A."/>
            <person name="Koh C."/>
            <person name="Tang H."/>
            <person name="Robinson S.J."/>
            <person name="Kagale S."/>
            <person name="Clarke W.E."/>
            <person name="Town C.D."/>
            <person name="Nixon J."/>
            <person name="Krishnakumar V."/>
            <person name="Bidwell S.L."/>
            <person name="Denoeud F."/>
            <person name="Belcram H."/>
            <person name="Links M.G."/>
            <person name="Just J."/>
            <person name="Clarke C."/>
            <person name="Bender T."/>
            <person name="Huebert T."/>
            <person name="Mason A.S."/>
            <person name="Pires J.C."/>
            <person name="Barker G."/>
            <person name="Moore J."/>
            <person name="Walley P.G."/>
            <person name="Manoli S."/>
            <person name="Batley J."/>
            <person name="Edwards D."/>
            <person name="Nelson M.N."/>
            <person name="Wang X."/>
            <person name="Paterson A.H."/>
            <person name="King G."/>
            <person name="Bancroft I."/>
            <person name="Chalhoub B."/>
            <person name="Sharpe A.G."/>
        </authorList>
    </citation>
    <scope>NUCLEOTIDE SEQUENCE</scope>
    <source>
        <strain evidence="2 3">cv. TO1000</strain>
    </source>
</reference>
<proteinExistence type="predicted"/>
<dbReference type="HOGENOM" id="CLU_2761297_0_0_1"/>
<reference evidence="2" key="2">
    <citation type="submission" date="2015-03" db="UniProtKB">
        <authorList>
            <consortium name="EnsemblPlants"/>
        </authorList>
    </citation>
    <scope>IDENTIFICATION</scope>
</reference>
<dbReference type="eggNOG" id="KOG1752">
    <property type="taxonomic scope" value="Eukaryota"/>
</dbReference>
<organism evidence="2 3">
    <name type="scientific">Brassica oleracea var. oleracea</name>
    <dbReference type="NCBI Taxonomy" id="109376"/>
    <lineage>
        <taxon>Eukaryota</taxon>
        <taxon>Viridiplantae</taxon>
        <taxon>Streptophyta</taxon>
        <taxon>Embryophyta</taxon>
        <taxon>Tracheophyta</taxon>
        <taxon>Spermatophyta</taxon>
        <taxon>Magnoliopsida</taxon>
        <taxon>eudicotyledons</taxon>
        <taxon>Gunneridae</taxon>
        <taxon>Pentapetalae</taxon>
        <taxon>rosids</taxon>
        <taxon>malvids</taxon>
        <taxon>Brassicales</taxon>
        <taxon>Brassicaceae</taxon>
        <taxon>Brassiceae</taxon>
        <taxon>Brassica</taxon>
    </lineage>
</organism>
<dbReference type="EnsemblPlants" id="Bo6g079700.1">
    <property type="protein sequence ID" value="Bo6g079700.1"/>
    <property type="gene ID" value="Bo6g079700"/>
</dbReference>
<evidence type="ECO:0000313" key="2">
    <source>
        <dbReference type="EnsemblPlants" id="Bo6g079700.1"/>
    </source>
</evidence>
<keyword evidence="3" id="KW-1185">Reference proteome</keyword>
<sequence>MCHSIKTLFYELGASPTVHELDKDPEGREMERALRALGSSNPACFCRRKVHRVSQRHHLVPRRRVAQTDA</sequence>
<dbReference type="PANTHER" id="PTHR10168">
    <property type="entry name" value="GLUTAREDOXIN"/>
    <property type="match status" value="1"/>
</dbReference>
<dbReference type="InterPro" id="IPR011905">
    <property type="entry name" value="GlrX-like_pln_2"/>
</dbReference>
<protein>
    <recommendedName>
        <fullName evidence="4">Glutaredoxin domain-containing protein</fullName>
    </recommendedName>
</protein>
<dbReference type="Proteomes" id="UP000032141">
    <property type="component" value="Chromosome C6"/>
</dbReference>
<accession>A0A0D3CVF4</accession>
<dbReference type="Gramene" id="Bo6g079700.1">
    <property type="protein sequence ID" value="Bo6g079700.1"/>
    <property type="gene ID" value="Bo6g079700"/>
</dbReference>
<dbReference type="Gene3D" id="3.40.30.10">
    <property type="entry name" value="Glutaredoxin"/>
    <property type="match status" value="1"/>
</dbReference>
<dbReference type="AlphaFoldDB" id="A0A0D3CVF4"/>
<evidence type="ECO:0000256" key="1">
    <source>
        <dbReference type="ARBA" id="ARBA00023284"/>
    </source>
</evidence>
<name>A0A0D3CVF4_BRAOL</name>
<keyword evidence="1" id="KW-0676">Redox-active center</keyword>
<evidence type="ECO:0008006" key="4">
    <source>
        <dbReference type="Google" id="ProtNLM"/>
    </source>
</evidence>